<dbReference type="InterPro" id="IPR001387">
    <property type="entry name" value="Cro/C1-type_HTH"/>
</dbReference>
<dbReference type="Gene3D" id="1.10.260.40">
    <property type="entry name" value="lambda repressor-like DNA-binding domains"/>
    <property type="match status" value="1"/>
</dbReference>
<dbReference type="PROSITE" id="PS50943">
    <property type="entry name" value="HTH_CROC1"/>
    <property type="match status" value="1"/>
</dbReference>
<reference evidence="3 4" key="1">
    <citation type="submission" date="2016-08" db="EMBL/GenBank/DDBJ databases">
        <title>Analysis of Carbohydrate Active Enzymes in Thermogemmatispora T81 Reveals Carbohydrate Degradation Ability.</title>
        <authorList>
            <person name="Tomazini A."/>
            <person name="Lal S."/>
            <person name="Stott M."/>
            <person name="Henrissat B."/>
            <person name="Polikarpov I."/>
            <person name="Sparling R."/>
            <person name="Levin D.B."/>
        </authorList>
    </citation>
    <scope>NUCLEOTIDE SEQUENCE [LARGE SCALE GENOMIC DNA]</scope>
    <source>
        <strain evidence="3 4">T81</strain>
    </source>
</reference>
<name>A0A328VNU2_9CHLR</name>
<evidence type="ECO:0000313" key="3">
    <source>
        <dbReference type="EMBL" id="RAQ96814.1"/>
    </source>
</evidence>
<dbReference type="Pfam" id="PF13560">
    <property type="entry name" value="HTH_31"/>
    <property type="match status" value="1"/>
</dbReference>
<dbReference type="AlphaFoldDB" id="A0A328VNU2"/>
<dbReference type="SUPFAM" id="SSF47413">
    <property type="entry name" value="lambda repressor-like DNA-binding domains"/>
    <property type="match status" value="1"/>
</dbReference>
<protein>
    <recommendedName>
        <fullName evidence="2">HTH cro/C1-type domain-containing protein</fullName>
    </recommendedName>
</protein>
<feature type="compositionally biased region" description="Basic and acidic residues" evidence="1">
    <location>
        <begin position="186"/>
        <end position="198"/>
    </location>
</feature>
<keyword evidence="4" id="KW-1185">Reference proteome</keyword>
<proteinExistence type="predicted"/>
<dbReference type="EMBL" id="MCIF01000002">
    <property type="protein sequence ID" value="RAQ96814.1"/>
    <property type="molecule type" value="Genomic_DNA"/>
</dbReference>
<dbReference type="GO" id="GO:0003677">
    <property type="term" value="F:DNA binding"/>
    <property type="evidence" value="ECO:0007669"/>
    <property type="project" value="InterPro"/>
</dbReference>
<feature type="domain" description="HTH cro/C1-type" evidence="2">
    <location>
        <begin position="112"/>
        <end position="169"/>
    </location>
</feature>
<dbReference type="Proteomes" id="UP000248706">
    <property type="component" value="Unassembled WGS sequence"/>
</dbReference>
<evidence type="ECO:0000259" key="2">
    <source>
        <dbReference type="PROSITE" id="PS50943"/>
    </source>
</evidence>
<dbReference type="RefSeq" id="WP_189361847.1">
    <property type="nucleotide sequence ID" value="NZ_MCIF01000002.1"/>
</dbReference>
<evidence type="ECO:0000256" key="1">
    <source>
        <dbReference type="SAM" id="MobiDB-lite"/>
    </source>
</evidence>
<feature type="compositionally biased region" description="Basic and acidic residues" evidence="1">
    <location>
        <begin position="212"/>
        <end position="224"/>
    </location>
</feature>
<feature type="region of interest" description="Disordered" evidence="1">
    <location>
        <begin position="186"/>
        <end position="224"/>
    </location>
</feature>
<sequence>MASIDSQTIQQLKMAWLAAEERGDKQAQMALLRAHPEAQEALIDFIAAYHATALEQEHGALASPQEIQLLPLTERARQRALARVFGLSQSSDASAQARPEASATSLAAVKTLRELRQRRRLSLTEAARGLRLGVDVWKKFEEGLIDLLSLSARQLERLASFFDISPQEFAELLRHSQPTLALNRRQTGEAARRQRQETPVRQSFAEAIARSDMSEQEKRAWLEE</sequence>
<accession>A0A328VNU2</accession>
<organism evidence="3 4">
    <name type="scientific">Thermogemmatispora tikiterensis</name>
    <dbReference type="NCBI Taxonomy" id="1825093"/>
    <lineage>
        <taxon>Bacteria</taxon>
        <taxon>Bacillati</taxon>
        <taxon>Chloroflexota</taxon>
        <taxon>Ktedonobacteria</taxon>
        <taxon>Thermogemmatisporales</taxon>
        <taxon>Thermogemmatisporaceae</taxon>
        <taxon>Thermogemmatispora</taxon>
    </lineage>
</organism>
<comment type="caution">
    <text evidence="3">The sequence shown here is derived from an EMBL/GenBank/DDBJ whole genome shotgun (WGS) entry which is preliminary data.</text>
</comment>
<evidence type="ECO:0000313" key="4">
    <source>
        <dbReference type="Proteomes" id="UP000248706"/>
    </source>
</evidence>
<dbReference type="SMART" id="SM00530">
    <property type="entry name" value="HTH_XRE"/>
    <property type="match status" value="1"/>
</dbReference>
<dbReference type="InterPro" id="IPR010982">
    <property type="entry name" value="Lambda_DNA-bd_dom_sf"/>
</dbReference>
<gene>
    <name evidence="3" type="ORF">A4R35_14830</name>
</gene>